<dbReference type="Pfam" id="PF11926">
    <property type="entry name" value="DUF3444"/>
    <property type="match status" value="1"/>
</dbReference>
<protein>
    <submittedName>
        <fullName evidence="2">DnaJ domain-containing protein</fullName>
    </submittedName>
</protein>
<dbReference type="InterPro" id="IPR024593">
    <property type="entry name" value="DUF3444"/>
</dbReference>
<evidence type="ECO:0000259" key="1">
    <source>
        <dbReference type="Pfam" id="PF11926"/>
    </source>
</evidence>
<evidence type="ECO:0000313" key="3">
    <source>
        <dbReference type="Proteomes" id="UP001151760"/>
    </source>
</evidence>
<feature type="non-terminal residue" evidence="2">
    <location>
        <position position="258"/>
    </location>
</feature>
<accession>A0ABQ5D9N9</accession>
<reference evidence="2" key="2">
    <citation type="submission" date="2022-01" db="EMBL/GenBank/DDBJ databases">
        <authorList>
            <person name="Yamashiro T."/>
            <person name="Shiraishi A."/>
            <person name="Satake H."/>
            <person name="Nakayama K."/>
        </authorList>
    </citation>
    <scope>NUCLEOTIDE SEQUENCE</scope>
</reference>
<dbReference type="Proteomes" id="UP001151760">
    <property type="component" value="Unassembled WGS sequence"/>
</dbReference>
<sequence>MVSDATFRVILSKSPWDVWEDIDAAITLALKNYPTCYLQIKKVHSSPFRLEVKWLVPDPESPEEIAWVEEGLPVACGKFKPLAQNHPVANFITYNLNFSHQIAYVKDGNMVFIYPKKGEIWALYKDWDIKWSSNPESHMEFKYEIVEVLSDFDKEHGILVAYMVKVEGFVSVFCRTSRVRLAECCIPSSELFRFSHNISSLKLAGKERADVPIGSFELDTHACFHSSGSDSDRKTCCIQRSPRGFKRNLQNSVGKGQS</sequence>
<dbReference type="EMBL" id="BQNB010015015">
    <property type="protein sequence ID" value="GJT35023.1"/>
    <property type="molecule type" value="Genomic_DNA"/>
</dbReference>
<dbReference type="PANTHER" id="PTHR45089:SF57">
    <property type="entry name" value="DNAJ HEAT SHOCK N-TERMINAL DOMAIN-CONTAINING PROTEIN"/>
    <property type="match status" value="1"/>
</dbReference>
<dbReference type="PANTHER" id="PTHR45089">
    <property type="entry name" value="DNAJ HEAT SHOCK AMINO-TERMINAL DOMAIN PROTEIN-RELATED"/>
    <property type="match status" value="1"/>
</dbReference>
<name>A0ABQ5D9N9_9ASTR</name>
<proteinExistence type="predicted"/>
<gene>
    <name evidence="2" type="ORF">Tco_0925442</name>
</gene>
<keyword evidence="3" id="KW-1185">Reference proteome</keyword>
<comment type="caution">
    <text evidence="2">The sequence shown here is derived from an EMBL/GenBank/DDBJ whole genome shotgun (WGS) entry which is preliminary data.</text>
</comment>
<evidence type="ECO:0000313" key="2">
    <source>
        <dbReference type="EMBL" id="GJT35023.1"/>
    </source>
</evidence>
<feature type="domain" description="DUF3444" evidence="1">
    <location>
        <begin position="31"/>
        <end position="207"/>
    </location>
</feature>
<reference evidence="2" key="1">
    <citation type="journal article" date="2022" name="Int. J. Mol. Sci.">
        <title>Draft Genome of Tanacetum Coccineum: Genomic Comparison of Closely Related Tanacetum-Family Plants.</title>
        <authorList>
            <person name="Yamashiro T."/>
            <person name="Shiraishi A."/>
            <person name="Nakayama K."/>
            <person name="Satake H."/>
        </authorList>
    </citation>
    <scope>NUCLEOTIDE SEQUENCE</scope>
</reference>
<organism evidence="2 3">
    <name type="scientific">Tanacetum coccineum</name>
    <dbReference type="NCBI Taxonomy" id="301880"/>
    <lineage>
        <taxon>Eukaryota</taxon>
        <taxon>Viridiplantae</taxon>
        <taxon>Streptophyta</taxon>
        <taxon>Embryophyta</taxon>
        <taxon>Tracheophyta</taxon>
        <taxon>Spermatophyta</taxon>
        <taxon>Magnoliopsida</taxon>
        <taxon>eudicotyledons</taxon>
        <taxon>Gunneridae</taxon>
        <taxon>Pentapetalae</taxon>
        <taxon>asterids</taxon>
        <taxon>campanulids</taxon>
        <taxon>Asterales</taxon>
        <taxon>Asteraceae</taxon>
        <taxon>Asteroideae</taxon>
        <taxon>Anthemideae</taxon>
        <taxon>Anthemidinae</taxon>
        <taxon>Tanacetum</taxon>
    </lineage>
</organism>